<gene>
    <name evidence="1" type="ORF">GCM10012282_15370</name>
</gene>
<reference evidence="1" key="2">
    <citation type="submission" date="2020-09" db="EMBL/GenBank/DDBJ databases">
        <authorList>
            <person name="Sun Q."/>
            <person name="Zhou Y."/>
        </authorList>
    </citation>
    <scope>NUCLEOTIDE SEQUENCE</scope>
    <source>
        <strain evidence="1">CGMCC 4.7272</strain>
    </source>
</reference>
<comment type="caution">
    <text evidence="1">The sequence shown here is derived from an EMBL/GenBank/DDBJ whole genome shotgun (WGS) entry which is preliminary data.</text>
</comment>
<proteinExistence type="predicted"/>
<evidence type="ECO:0000313" key="1">
    <source>
        <dbReference type="EMBL" id="GGJ19960.1"/>
    </source>
</evidence>
<dbReference type="Proteomes" id="UP000625682">
    <property type="component" value="Unassembled WGS sequence"/>
</dbReference>
<name>A0A917KP01_9ACTN</name>
<dbReference type="EMBL" id="BMMU01000003">
    <property type="protein sequence ID" value="GGJ19960.1"/>
    <property type="molecule type" value="Genomic_DNA"/>
</dbReference>
<protein>
    <submittedName>
        <fullName evidence="1">Uncharacterized protein</fullName>
    </submittedName>
</protein>
<dbReference type="AlphaFoldDB" id="A0A917KP01"/>
<evidence type="ECO:0000313" key="2">
    <source>
        <dbReference type="Proteomes" id="UP000625682"/>
    </source>
</evidence>
<reference evidence="1" key="1">
    <citation type="journal article" date="2014" name="Int. J. Syst. Evol. Microbiol.">
        <title>Complete genome sequence of Corynebacterium casei LMG S-19264T (=DSM 44701T), isolated from a smear-ripened cheese.</title>
        <authorList>
            <consortium name="US DOE Joint Genome Institute (JGI-PGF)"/>
            <person name="Walter F."/>
            <person name="Albersmeier A."/>
            <person name="Kalinowski J."/>
            <person name="Ruckert C."/>
        </authorList>
    </citation>
    <scope>NUCLEOTIDE SEQUENCE</scope>
    <source>
        <strain evidence="1">CGMCC 4.7272</strain>
    </source>
</reference>
<organism evidence="1 2">
    <name type="scientific">Streptomyces lacrimifluminis</name>
    <dbReference type="NCBI Taxonomy" id="1500077"/>
    <lineage>
        <taxon>Bacteria</taxon>
        <taxon>Bacillati</taxon>
        <taxon>Actinomycetota</taxon>
        <taxon>Actinomycetes</taxon>
        <taxon>Kitasatosporales</taxon>
        <taxon>Streptomycetaceae</taxon>
        <taxon>Streptomyces</taxon>
    </lineage>
</organism>
<accession>A0A917KP01</accession>
<sequence>MTPAPTMAARRPDMRRCFNLHPPVGGGREVVGTSLPVERLPLFRGTQRTHKVDFRTRVDKREHTLIRSLTLTVHGHLTVTSQEFALQTLRVSNKWADRKV</sequence>
<keyword evidence="2" id="KW-1185">Reference proteome</keyword>